<dbReference type="Gene3D" id="2.120.10.10">
    <property type="match status" value="1"/>
</dbReference>
<keyword evidence="1" id="KW-1133">Transmembrane helix</keyword>
<keyword evidence="1" id="KW-0472">Membrane</keyword>
<dbReference type="CDD" id="cd15482">
    <property type="entry name" value="Sialidase_non-viral"/>
    <property type="match status" value="1"/>
</dbReference>
<keyword evidence="1" id="KW-0812">Transmembrane</keyword>
<evidence type="ECO:0000259" key="2">
    <source>
        <dbReference type="Pfam" id="PF13088"/>
    </source>
</evidence>
<comment type="caution">
    <text evidence="3">The sequence shown here is derived from an EMBL/GenBank/DDBJ whole genome shotgun (WGS) entry which is preliminary data.</text>
</comment>
<evidence type="ECO:0000313" key="3">
    <source>
        <dbReference type="EMBL" id="KPL81044.1"/>
    </source>
</evidence>
<sequence>MIIFLIAGFAAPVPCVFAEGGTDWDSPIRIPSPAYSNSWFPDVAVDRQQNVHVIWSETGDFGAGITASEALMYSVWNGSQWSQFTDIVPPQADIIRSAMTITEDDIIHVLFDSDPPFSLYYKSVPASSAYSAARWGKPMVVNGREHTYMSDIVSWGSNLHIVYDDGQFYEKECAGCADIFYRSSPDNGLTWSEPVVLLNTKLGSARAQIEVDGAGNLYVTWDEGWDRLTGLGSADHGIFMFSRDQGRTWSVPLLIEYPNNTNIQLTPAGNGKGGIMLVWRTISPNYPAIYYSWSTDWGNTWTLPQTLPNIASSQLENSFDIYDMAVDASGHIHLVATGYLASNRIESADFSNPPGLFHFEWDGENWSLPKVIFQSSWYPLYPKISISHGNQLYVVWHMRESIHSQMGYHQLWFAHGRSSAEYIEANISETTSPQTEAVMINTPTAEQPQETPTILPISSEPMRGNPFSEIDEYLILLVGIIPAAILIWIVMSRKSKNP</sequence>
<dbReference type="AlphaFoldDB" id="A0A0P6Y6I6"/>
<dbReference type="InterPro" id="IPR011040">
    <property type="entry name" value="Sialidase"/>
</dbReference>
<feature type="transmembrane region" description="Helical" evidence="1">
    <location>
        <begin position="473"/>
        <end position="491"/>
    </location>
</feature>
<dbReference type="SUPFAM" id="SSF50939">
    <property type="entry name" value="Sialidases"/>
    <property type="match status" value="1"/>
</dbReference>
<name>A0A0P6Y6I6_9CHLR</name>
<evidence type="ECO:0000313" key="4">
    <source>
        <dbReference type="Proteomes" id="UP000050417"/>
    </source>
</evidence>
<dbReference type="EMBL" id="LGCL01000002">
    <property type="protein sequence ID" value="KPL81044.1"/>
    <property type="molecule type" value="Genomic_DNA"/>
</dbReference>
<reference evidence="3 4" key="1">
    <citation type="submission" date="2015-07" db="EMBL/GenBank/DDBJ databases">
        <title>Genome sequence of Ornatilinea apprima DSM 23815.</title>
        <authorList>
            <person name="Hemp J."/>
            <person name="Ward L.M."/>
            <person name="Pace L.A."/>
            <person name="Fischer W.W."/>
        </authorList>
    </citation>
    <scope>NUCLEOTIDE SEQUENCE [LARGE SCALE GENOMIC DNA]</scope>
    <source>
        <strain evidence="3 4">P3M-1</strain>
    </source>
</reference>
<dbReference type="Proteomes" id="UP000050417">
    <property type="component" value="Unassembled WGS sequence"/>
</dbReference>
<gene>
    <name evidence="3" type="ORF">ADN00_00460</name>
</gene>
<accession>A0A0P6Y6I6</accession>
<dbReference type="STRING" id="1134406.ADN00_00460"/>
<dbReference type="InterPro" id="IPR036278">
    <property type="entry name" value="Sialidase_sf"/>
</dbReference>
<organism evidence="3 4">
    <name type="scientific">Ornatilinea apprima</name>
    <dbReference type="NCBI Taxonomy" id="1134406"/>
    <lineage>
        <taxon>Bacteria</taxon>
        <taxon>Bacillati</taxon>
        <taxon>Chloroflexota</taxon>
        <taxon>Anaerolineae</taxon>
        <taxon>Anaerolineales</taxon>
        <taxon>Anaerolineaceae</taxon>
        <taxon>Ornatilinea</taxon>
    </lineage>
</organism>
<protein>
    <recommendedName>
        <fullName evidence="2">Sialidase domain-containing protein</fullName>
    </recommendedName>
</protein>
<proteinExistence type="predicted"/>
<feature type="domain" description="Sialidase" evidence="2">
    <location>
        <begin position="132"/>
        <end position="314"/>
    </location>
</feature>
<keyword evidence="4" id="KW-1185">Reference proteome</keyword>
<dbReference type="Pfam" id="PF13088">
    <property type="entry name" value="BNR_2"/>
    <property type="match status" value="1"/>
</dbReference>
<evidence type="ECO:0000256" key="1">
    <source>
        <dbReference type="SAM" id="Phobius"/>
    </source>
</evidence>